<dbReference type="InParanoid" id="A0A401GPY1"/>
<keyword evidence="1" id="KW-0812">Transmembrane</keyword>
<keyword evidence="3" id="KW-1185">Reference proteome</keyword>
<feature type="transmembrane region" description="Helical" evidence="1">
    <location>
        <begin position="56"/>
        <end position="75"/>
    </location>
</feature>
<sequence length="192" mass="21708">MQLRTSFGVEYMRRVLTMVRESWLDLEEHELVLEIAAQGAYDHLGVRNITVGREEFSLYVLCLISGCLVLPRWIAVGLIPSMQIFVPSIFSKYISRSLHALRVRFDINFLVVLFGFKPRFPLPCSEAGRRAACAQDAACHHTVLAARLDDVQVGGDGVVHARTRAESIERIGSRCRPLYLLCDRARSCVCVW</sequence>
<keyword evidence="1" id="KW-0472">Membrane</keyword>
<dbReference type="GeneID" id="38781212"/>
<reference evidence="2 3" key="1">
    <citation type="journal article" date="2018" name="Sci. Rep.">
        <title>Genome sequence of the cauliflower mushroom Sparassis crispa (Hanabiratake) and its association with beneficial usage.</title>
        <authorList>
            <person name="Kiyama R."/>
            <person name="Furutani Y."/>
            <person name="Kawaguchi K."/>
            <person name="Nakanishi T."/>
        </authorList>
    </citation>
    <scope>NUCLEOTIDE SEQUENCE [LARGE SCALE GENOMIC DNA]</scope>
</reference>
<evidence type="ECO:0000313" key="2">
    <source>
        <dbReference type="EMBL" id="GBE84295.1"/>
    </source>
</evidence>
<gene>
    <name evidence="2" type="ORF">SCP_0602730</name>
</gene>
<proteinExistence type="predicted"/>
<evidence type="ECO:0000256" key="1">
    <source>
        <dbReference type="SAM" id="Phobius"/>
    </source>
</evidence>
<protein>
    <submittedName>
        <fullName evidence="2">Uncharacterized protein</fullName>
    </submittedName>
</protein>
<organism evidence="2 3">
    <name type="scientific">Sparassis crispa</name>
    <dbReference type="NCBI Taxonomy" id="139825"/>
    <lineage>
        <taxon>Eukaryota</taxon>
        <taxon>Fungi</taxon>
        <taxon>Dikarya</taxon>
        <taxon>Basidiomycota</taxon>
        <taxon>Agaricomycotina</taxon>
        <taxon>Agaricomycetes</taxon>
        <taxon>Polyporales</taxon>
        <taxon>Sparassidaceae</taxon>
        <taxon>Sparassis</taxon>
    </lineage>
</organism>
<dbReference type="Proteomes" id="UP000287166">
    <property type="component" value="Unassembled WGS sequence"/>
</dbReference>
<keyword evidence="1" id="KW-1133">Transmembrane helix</keyword>
<comment type="caution">
    <text evidence="2">The sequence shown here is derived from an EMBL/GenBank/DDBJ whole genome shotgun (WGS) entry which is preliminary data.</text>
</comment>
<evidence type="ECO:0000313" key="3">
    <source>
        <dbReference type="Proteomes" id="UP000287166"/>
    </source>
</evidence>
<accession>A0A401GPY1</accession>
<dbReference type="EMBL" id="BFAD01000006">
    <property type="protein sequence ID" value="GBE84295.1"/>
    <property type="molecule type" value="Genomic_DNA"/>
</dbReference>
<name>A0A401GPY1_9APHY</name>
<dbReference type="RefSeq" id="XP_027615208.1">
    <property type="nucleotide sequence ID" value="XM_027759407.1"/>
</dbReference>
<dbReference type="AlphaFoldDB" id="A0A401GPY1"/>